<organism evidence="12">
    <name type="scientific">hydrothermal vent metagenome</name>
    <dbReference type="NCBI Taxonomy" id="652676"/>
    <lineage>
        <taxon>unclassified sequences</taxon>
        <taxon>metagenomes</taxon>
        <taxon>ecological metagenomes</taxon>
    </lineage>
</organism>
<evidence type="ECO:0000256" key="2">
    <source>
        <dbReference type="ARBA" id="ARBA00006555"/>
    </source>
</evidence>
<proteinExistence type="inferred from homology"/>
<dbReference type="PANTHER" id="PTHR33446">
    <property type="entry name" value="PROTEIN TONB-RELATED"/>
    <property type="match status" value="1"/>
</dbReference>
<accession>A0A3B1BHZ8</accession>
<protein>
    <recommendedName>
        <fullName evidence="11">TonB C-terminal domain-containing protein</fullName>
    </recommendedName>
</protein>
<feature type="region of interest" description="Disordered" evidence="10">
    <location>
        <begin position="40"/>
        <end position="65"/>
    </location>
</feature>
<dbReference type="Gene3D" id="3.30.1150.10">
    <property type="match status" value="1"/>
</dbReference>
<comment type="subcellular location">
    <subcellularLocation>
        <location evidence="1">Cell inner membrane</location>
        <topology evidence="1">Single-pass membrane protein</topology>
        <orientation evidence="1">Periplasmic side</orientation>
    </subcellularLocation>
</comment>
<name>A0A3B1BHZ8_9ZZZZ</name>
<sequence length="199" mass="22689">MVALALLWLMQLMVIKDDDRVVVKSKRPVMEFVRLKRQAETRLKQREKPEEPPPLETPPPQIPELEPAAFKPTVNAPNIAVKMPKLAASAMSFAGPYIGAVHQGPTDRDFMALSRIPPRYPYRAERRKIEGWVKTSFIITEQGRVQDAVVVDAKPKDIFDKAALQAILKWKFKPRISNGKPVASRADQVINFELNRERR</sequence>
<dbReference type="GO" id="GO:0030288">
    <property type="term" value="C:outer membrane-bounded periplasmic space"/>
    <property type="evidence" value="ECO:0007669"/>
    <property type="project" value="InterPro"/>
</dbReference>
<dbReference type="InterPro" id="IPR037682">
    <property type="entry name" value="TonB_C"/>
</dbReference>
<dbReference type="InterPro" id="IPR006260">
    <property type="entry name" value="TonB/TolA_C"/>
</dbReference>
<dbReference type="SUPFAM" id="SSF74653">
    <property type="entry name" value="TolA/TonB C-terminal domain"/>
    <property type="match status" value="1"/>
</dbReference>
<keyword evidence="9" id="KW-0472">Membrane</keyword>
<dbReference type="GO" id="GO:0015891">
    <property type="term" value="P:siderophore transport"/>
    <property type="evidence" value="ECO:0007669"/>
    <property type="project" value="InterPro"/>
</dbReference>
<feature type="domain" description="TonB C-terminal" evidence="11">
    <location>
        <begin position="105"/>
        <end position="199"/>
    </location>
</feature>
<evidence type="ECO:0000256" key="5">
    <source>
        <dbReference type="ARBA" id="ARBA00022519"/>
    </source>
</evidence>
<dbReference type="PANTHER" id="PTHR33446:SF14">
    <property type="entry name" value="PROTEIN TONB"/>
    <property type="match status" value="1"/>
</dbReference>
<evidence type="ECO:0000256" key="3">
    <source>
        <dbReference type="ARBA" id="ARBA00022448"/>
    </source>
</evidence>
<dbReference type="GO" id="GO:0055085">
    <property type="term" value="P:transmembrane transport"/>
    <property type="evidence" value="ECO:0007669"/>
    <property type="project" value="InterPro"/>
</dbReference>
<evidence type="ECO:0000256" key="7">
    <source>
        <dbReference type="ARBA" id="ARBA00022927"/>
    </source>
</evidence>
<keyword evidence="4" id="KW-1003">Cell membrane</keyword>
<evidence type="ECO:0000313" key="12">
    <source>
        <dbReference type="EMBL" id="VAX11444.1"/>
    </source>
</evidence>
<keyword evidence="3" id="KW-0813">Transport</keyword>
<keyword evidence="5" id="KW-0997">Cell inner membrane</keyword>
<dbReference type="PROSITE" id="PS52015">
    <property type="entry name" value="TONB_CTD"/>
    <property type="match status" value="1"/>
</dbReference>
<evidence type="ECO:0000256" key="9">
    <source>
        <dbReference type="ARBA" id="ARBA00023136"/>
    </source>
</evidence>
<gene>
    <name evidence="12" type="ORF">MNBD_GAMMA26-2513</name>
</gene>
<dbReference type="Pfam" id="PF03544">
    <property type="entry name" value="TonB_C"/>
    <property type="match status" value="1"/>
</dbReference>
<dbReference type="NCBIfam" id="TIGR01352">
    <property type="entry name" value="tonB_Cterm"/>
    <property type="match status" value="1"/>
</dbReference>
<comment type="similarity">
    <text evidence="2">Belongs to the TonB family.</text>
</comment>
<evidence type="ECO:0000256" key="6">
    <source>
        <dbReference type="ARBA" id="ARBA00022692"/>
    </source>
</evidence>
<dbReference type="GO" id="GO:0031992">
    <property type="term" value="F:energy transducer activity"/>
    <property type="evidence" value="ECO:0007669"/>
    <property type="project" value="InterPro"/>
</dbReference>
<feature type="compositionally biased region" description="Basic and acidic residues" evidence="10">
    <location>
        <begin position="40"/>
        <end position="51"/>
    </location>
</feature>
<evidence type="ECO:0000259" key="11">
    <source>
        <dbReference type="PROSITE" id="PS52015"/>
    </source>
</evidence>
<dbReference type="EMBL" id="UOFX01000085">
    <property type="protein sequence ID" value="VAX11444.1"/>
    <property type="molecule type" value="Genomic_DNA"/>
</dbReference>
<keyword evidence="8" id="KW-1133">Transmembrane helix</keyword>
<dbReference type="InterPro" id="IPR051045">
    <property type="entry name" value="TonB-dependent_transducer"/>
</dbReference>
<dbReference type="PRINTS" id="PR01374">
    <property type="entry name" value="TONBPROTEIN"/>
</dbReference>
<keyword evidence="7" id="KW-0653">Protein transport</keyword>
<dbReference type="AlphaFoldDB" id="A0A3B1BHZ8"/>
<feature type="compositionally biased region" description="Pro residues" evidence="10">
    <location>
        <begin position="52"/>
        <end position="62"/>
    </location>
</feature>
<evidence type="ECO:0000256" key="8">
    <source>
        <dbReference type="ARBA" id="ARBA00022989"/>
    </source>
</evidence>
<keyword evidence="6" id="KW-0812">Transmembrane</keyword>
<dbReference type="GO" id="GO:0005886">
    <property type="term" value="C:plasma membrane"/>
    <property type="evidence" value="ECO:0007669"/>
    <property type="project" value="UniProtKB-SubCell"/>
</dbReference>
<evidence type="ECO:0000256" key="10">
    <source>
        <dbReference type="SAM" id="MobiDB-lite"/>
    </source>
</evidence>
<reference evidence="12" key="1">
    <citation type="submission" date="2018-06" db="EMBL/GenBank/DDBJ databases">
        <authorList>
            <person name="Zhirakovskaya E."/>
        </authorList>
    </citation>
    <scope>NUCLEOTIDE SEQUENCE</scope>
</reference>
<dbReference type="GO" id="GO:0015031">
    <property type="term" value="P:protein transport"/>
    <property type="evidence" value="ECO:0007669"/>
    <property type="project" value="UniProtKB-KW"/>
</dbReference>
<evidence type="ECO:0000256" key="1">
    <source>
        <dbReference type="ARBA" id="ARBA00004383"/>
    </source>
</evidence>
<evidence type="ECO:0000256" key="4">
    <source>
        <dbReference type="ARBA" id="ARBA00022475"/>
    </source>
</evidence>
<dbReference type="InterPro" id="IPR003538">
    <property type="entry name" value="TonB"/>
</dbReference>